<accession>A0A2K8YUL3</accession>
<protein>
    <recommendedName>
        <fullName evidence="3">RHS repeat protein</fullName>
    </recommendedName>
</protein>
<gene>
    <name evidence="1" type="ORF">CWM47_05530</name>
</gene>
<evidence type="ECO:0008006" key="3">
    <source>
        <dbReference type="Google" id="ProtNLM"/>
    </source>
</evidence>
<organism evidence="1 2">
    <name type="scientific">Spirosoma pollinicola</name>
    <dbReference type="NCBI Taxonomy" id="2057025"/>
    <lineage>
        <taxon>Bacteria</taxon>
        <taxon>Pseudomonadati</taxon>
        <taxon>Bacteroidota</taxon>
        <taxon>Cytophagia</taxon>
        <taxon>Cytophagales</taxon>
        <taxon>Cytophagaceae</taxon>
        <taxon>Spirosoma</taxon>
    </lineage>
</organism>
<keyword evidence="2" id="KW-1185">Reference proteome</keyword>
<dbReference type="KEGG" id="spir:CWM47_05530"/>
<dbReference type="AlphaFoldDB" id="A0A2K8YUL3"/>
<dbReference type="RefSeq" id="WP_100986962.1">
    <property type="nucleotide sequence ID" value="NZ_CP025096.1"/>
</dbReference>
<sequence length="84" mass="9714">MPGTDSLTKDNKSDRTTYAYDSEGKLLNWEFNLTNGDHTLKNTYTYDQSGYLTALTLVRTDRWYVKMGQPAHEVSCPDFIRRLS</sequence>
<name>A0A2K8YUL3_9BACT</name>
<dbReference type="EMBL" id="CP025096">
    <property type="protein sequence ID" value="AUD01316.1"/>
    <property type="molecule type" value="Genomic_DNA"/>
</dbReference>
<evidence type="ECO:0000313" key="2">
    <source>
        <dbReference type="Proteomes" id="UP000232883"/>
    </source>
</evidence>
<dbReference type="Proteomes" id="UP000232883">
    <property type="component" value="Chromosome"/>
</dbReference>
<reference evidence="1 2" key="1">
    <citation type="submission" date="2017-11" db="EMBL/GenBank/DDBJ databases">
        <title>Taxonomic description and genome sequences of Spirosoma HA7 sp. nov., isolated from pollen microhabitat of Corylus avellana.</title>
        <authorList>
            <person name="Ambika Manirajan B."/>
            <person name="Suarez C."/>
            <person name="Ratering S."/>
            <person name="Geissler-Plaum R."/>
            <person name="Cardinale M."/>
            <person name="Sylvia S."/>
        </authorList>
    </citation>
    <scope>NUCLEOTIDE SEQUENCE [LARGE SCALE GENOMIC DNA]</scope>
    <source>
        <strain evidence="1 2">HA7</strain>
    </source>
</reference>
<dbReference type="OrthoDB" id="932515at2"/>
<proteinExistence type="predicted"/>
<evidence type="ECO:0000313" key="1">
    <source>
        <dbReference type="EMBL" id="AUD01316.1"/>
    </source>
</evidence>